<dbReference type="Proteomes" id="UP000015104">
    <property type="component" value="Unassembled WGS sequence"/>
</dbReference>
<evidence type="ECO:0000313" key="5">
    <source>
        <dbReference type="EnsemblMetazoa" id="tetur27g02450.1"/>
    </source>
</evidence>
<accession>T1KYZ0</accession>
<dbReference type="InterPro" id="IPR050975">
    <property type="entry name" value="Sleep_regulator"/>
</dbReference>
<dbReference type="EMBL" id="CAEY01000719">
    <property type="status" value="NOT_ANNOTATED_CDS"/>
    <property type="molecule type" value="Genomic_DNA"/>
</dbReference>
<keyword evidence="6" id="KW-1185">Reference proteome</keyword>
<dbReference type="SUPFAM" id="SSF57302">
    <property type="entry name" value="Snake toxin-like"/>
    <property type="match status" value="1"/>
</dbReference>
<proteinExistence type="predicted"/>
<reference evidence="5" key="2">
    <citation type="submission" date="2015-06" db="UniProtKB">
        <authorList>
            <consortium name="EnsemblMetazoa"/>
        </authorList>
    </citation>
    <scope>IDENTIFICATION</scope>
</reference>
<evidence type="ECO:0000313" key="6">
    <source>
        <dbReference type="Proteomes" id="UP000015104"/>
    </source>
</evidence>
<dbReference type="OMA" id="TDTTFCF"/>
<dbReference type="HOGENOM" id="CLU_142458_0_0_1"/>
<dbReference type="PANTHER" id="PTHR33562:SF28">
    <property type="entry name" value="PROTEIN QUIVER"/>
    <property type="match status" value="1"/>
</dbReference>
<organism evidence="5 6">
    <name type="scientific">Tetranychus urticae</name>
    <name type="common">Two-spotted spider mite</name>
    <dbReference type="NCBI Taxonomy" id="32264"/>
    <lineage>
        <taxon>Eukaryota</taxon>
        <taxon>Metazoa</taxon>
        <taxon>Ecdysozoa</taxon>
        <taxon>Arthropoda</taxon>
        <taxon>Chelicerata</taxon>
        <taxon>Arachnida</taxon>
        <taxon>Acari</taxon>
        <taxon>Acariformes</taxon>
        <taxon>Trombidiformes</taxon>
        <taxon>Prostigmata</taxon>
        <taxon>Eleutherengona</taxon>
        <taxon>Raphignathae</taxon>
        <taxon>Tetranychoidea</taxon>
        <taxon>Tetranychidae</taxon>
        <taxon>Tetranychus</taxon>
    </lineage>
</organism>
<keyword evidence="3" id="KW-0472">Membrane</keyword>
<dbReference type="STRING" id="32264.T1KYZ0"/>
<sequence>MMISHIAFIGCIITIASIPTVTCSIWCYSCVSTQPGCGDDGVDWWLHSSITCPKDDDMCVKVIERRDGEALITRDCLSNLIGIKTNIPGDTFEGCRPAAPQKKLANYVENSVIQFDLQRKHWTNTTYCFCQLEHWCNSSSSMIPTILLIPISLAFYLLIMF</sequence>
<dbReference type="GO" id="GO:0032222">
    <property type="term" value="P:regulation of synaptic transmission, cholinergic"/>
    <property type="evidence" value="ECO:0007669"/>
    <property type="project" value="InterPro"/>
</dbReference>
<dbReference type="GO" id="GO:0030431">
    <property type="term" value="P:sleep"/>
    <property type="evidence" value="ECO:0007669"/>
    <property type="project" value="InterPro"/>
</dbReference>
<gene>
    <name evidence="5" type="primary">107368596</name>
</gene>
<dbReference type="EnsemblMetazoa" id="tetur27g02450.1">
    <property type="protein sequence ID" value="tetur27g02450.1"/>
    <property type="gene ID" value="tetur27g02450"/>
</dbReference>
<keyword evidence="3" id="KW-1133">Transmembrane helix</keyword>
<feature type="chain" id="PRO_5004592038" evidence="4">
    <location>
        <begin position="24"/>
        <end position="161"/>
    </location>
</feature>
<dbReference type="AlphaFoldDB" id="T1KYZ0"/>
<dbReference type="Pfam" id="PF17064">
    <property type="entry name" value="QVR"/>
    <property type="match status" value="1"/>
</dbReference>
<evidence type="ECO:0000256" key="1">
    <source>
        <dbReference type="ARBA" id="ARBA00022729"/>
    </source>
</evidence>
<feature type="transmembrane region" description="Helical" evidence="3">
    <location>
        <begin position="141"/>
        <end position="159"/>
    </location>
</feature>
<dbReference type="CDD" id="cd23591">
    <property type="entry name" value="TFP_LU_ECD_Crim"/>
    <property type="match status" value="1"/>
</dbReference>
<feature type="signal peptide" evidence="4">
    <location>
        <begin position="1"/>
        <end position="23"/>
    </location>
</feature>
<dbReference type="PANTHER" id="PTHR33562">
    <property type="entry name" value="ATILLA, ISOFORM B-RELATED-RELATED"/>
    <property type="match status" value="1"/>
</dbReference>
<dbReference type="InterPro" id="IPR045860">
    <property type="entry name" value="Snake_toxin-like_sf"/>
</dbReference>
<reference evidence="6" key="1">
    <citation type="submission" date="2011-08" db="EMBL/GenBank/DDBJ databases">
        <authorList>
            <person name="Rombauts S."/>
        </authorList>
    </citation>
    <scope>NUCLEOTIDE SEQUENCE</scope>
    <source>
        <strain evidence="6">London</strain>
    </source>
</reference>
<name>T1KYZ0_TETUR</name>
<dbReference type="OrthoDB" id="6249205at2759"/>
<dbReference type="KEGG" id="tut:107368596"/>
<dbReference type="InterPro" id="IPR031424">
    <property type="entry name" value="QVR-like"/>
</dbReference>
<dbReference type="eggNOG" id="ENOG502S2AI">
    <property type="taxonomic scope" value="Eukaryota"/>
</dbReference>
<keyword evidence="2" id="KW-0325">Glycoprotein</keyword>
<evidence type="ECO:0000256" key="3">
    <source>
        <dbReference type="SAM" id="Phobius"/>
    </source>
</evidence>
<keyword evidence="3" id="KW-0812">Transmembrane</keyword>
<protein>
    <submittedName>
        <fullName evidence="5">Uncharacterized protein</fullName>
    </submittedName>
</protein>
<keyword evidence="1 4" id="KW-0732">Signal</keyword>
<evidence type="ECO:0000256" key="2">
    <source>
        <dbReference type="ARBA" id="ARBA00023180"/>
    </source>
</evidence>
<evidence type="ECO:0000256" key="4">
    <source>
        <dbReference type="SAM" id="SignalP"/>
    </source>
</evidence>